<evidence type="ECO:0000313" key="3">
    <source>
        <dbReference type="Proteomes" id="UP000182740"/>
    </source>
</evidence>
<dbReference type="OrthoDB" id="3212826at2"/>
<evidence type="ECO:0000313" key="2">
    <source>
        <dbReference type="EMBL" id="SFW84372.1"/>
    </source>
</evidence>
<dbReference type="Gene3D" id="3.10.180.10">
    <property type="entry name" value="2,3-Dihydroxybiphenyl 1,2-Dioxygenase, domain 1"/>
    <property type="match status" value="1"/>
</dbReference>
<dbReference type="SUPFAM" id="SSF54593">
    <property type="entry name" value="Glyoxalase/Bleomycin resistance protein/Dihydroxybiphenyl dioxygenase"/>
    <property type="match status" value="1"/>
</dbReference>
<dbReference type="AlphaFoldDB" id="A0A1K1SJP5"/>
<dbReference type="InterPro" id="IPR037523">
    <property type="entry name" value="VOC_core"/>
</dbReference>
<gene>
    <name evidence="2" type="ORF">SAMN04489730_5850</name>
</gene>
<accession>A0A1K1SJP5</accession>
<dbReference type="STRING" id="546364.SAMN04489730_5850"/>
<dbReference type="EMBL" id="FPJG01000006">
    <property type="protein sequence ID" value="SFW84372.1"/>
    <property type="molecule type" value="Genomic_DNA"/>
</dbReference>
<feature type="domain" description="VOC" evidence="1">
    <location>
        <begin position="5"/>
        <end position="119"/>
    </location>
</feature>
<keyword evidence="3" id="KW-1185">Reference proteome</keyword>
<dbReference type="CDD" id="cd06587">
    <property type="entry name" value="VOC"/>
    <property type="match status" value="1"/>
</dbReference>
<dbReference type="InterPro" id="IPR029068">
    <property type="entry name" value="Glyas_Bleomycin-R_OHBP_Dase"/>
</dbReference>
<dbReference type="PANTHER" id="PTHR35908:SF1">
    <property type="entry name" value="CONSERVED PROTEIN"/>
    <property type="match status" value="1"/>
</dbReference>
<protein>
    <recommendedName>
        <fullName evidence="1">VOC domain-containing protein</fullName>
    </recommendedName>
</protein>
<name>A0A1K1SJP5_9PSEU</name>
<organism evidence="2 3">
    <name type="scientific">Amycolatopsis australiensis</name>
    <dbReference type="NCBI Taxonomy" id="546364"/>
    <lineage>
        <taxon>Bacteria</taxon>
        <taxon>Bacillati</taxon>
        <taxon>Actinomycetota</taxon>
        <taxon>Actinomycetes</taxon>
        <taxon>Pseudonocardiales</taxon>
        <taxon>Pseudonocardiaceae</taxon>
        <taxon>Amycolatopsis</taxon>
    </lineage>
</organism>
<dbReference type="PROSITE" id="PS51819">
    <property type="entry name" value="VOC"/>
    <property type="match status" value="1"/>
</dbReference>
<dbReference type="Proteomes" id="UP000182740">
    <property type="component" value="Unassembled WGS sequence"/>
</dbReference>
<sequence length="120" mass="13591">MTALRILAVTVDCRRPELLAEFWRQALGHGKTREWTDSHGLTYLQLEFDDGPALLFQPVPEEKPGKNRLHLDLAPADRDQRAEVERLVMLGARVLDDPPGDPWIVLADPEGNEFCVLPPR</sequence>
<dbReference type="RefSeq" id="WP_072479278.1">
    <property type="nucleotide sequence ID" value="NZ_FPJG01000006.1"/>
</dbReference>
<dbReference type="InterPro" id="IPR041581">
    <property type="entry name" value="Glyoxalase_6"/>
</dbReference>
<evidence type="ECO:0000259" key="1">
    <source>
        <dbReference type="PROSITE" id="PS51819"/>
    </source>
</evidence>
<dbReference type="PANTHER" id="PTHR35908">
    <property type="entry name" value="HYPOTHETICAL FUSION PROTEIN"/>
    <property type="match status" value="1"/>
</dbReference>
<proteinExistence type="predicted"/>
<dbReference type="Pfam" id="PF18029">
    <property type="entry name" value="Glyoxalase_6"/>
    <property type="match status" value="1"/>
</dbReference>
<reference evidence="3" key="1">
    <citation type="submission" date="2016-11" db="EMBL/GenBank/DDBJ databases">
        <authorList>
            <person name="Varghese N."/>
            <person name="Submissions S."/>
        </authorList>
    </citation>
    <scope>NUCLEOTIDE SEQUENCE [LARGE SCALE GENOMIC DNA]</scope>
    <source>
        <strain evidence="3">DSM 44671</strain>
    </source>
</reference>